<dbReference type="EMBL" id="CAJFCW020000006">
    <property type="protein sequence ID" value="CAG9124405.1"/>
    <property type="molecule type" value="Genomic_DNA"/>
</dbReference>
<evidence type="ECO:0000313" key="1">
    <source>
        <dbReference type="EMBL" id="CAD5228378.1"/>
    </source>
</evidence>
<accession>A0A811LIQ2</accession>
<dbReference type="Proteomes" id="UP000783686">
    <property type="component" value="Unassembled WGS sequence"/>
</dbReference>
<dbReference type="AlphaFoldDB" id="A0A811LIQ2"/>
<comment type="caution">
    <text evidence="1">The sequence shown here is derived from an EMBL/GenBank/DDBJ whole genome shotgun (WGS) entry which is preliminary data.</text>
</comment>
<gene>
    <name evidence="1" type="ORF">BOKJ2_LOCUS12648</name>
</gene>
<dbReference type="InterPro" id="IPR027417">
    <property type="entry name" value="P-loop_NTPase"/>
</dbReference>
<proteinExistence type="predicted"/>
<reference evidence="1" key="1">
    <citation type="submission" date="2020-09" db="EMBL/GenBank/DDBJ databases">
        <authorList>
            <person name="Kikuchi T."/>
        </authorList>
    </citation>
    <scope>NUCLEOTIDE SEQUENCE</scope>
    <source>
        <strain evidence="1">SH1</strain>
    </source>
</reference>
<dbReference type="EMBL" id="CAJFDH010000006">
    <property type="protein sequence ID" value="CAD5228378.1"/>
    <property type="molecule type" value="Genomic_DNA"/>
</dbReference>
<sequence length="122" mass="13450">MLIAREALKVADRPLILLGTTSLIASTLTKLNLEIDLLCLDEAGVVSTSAAITVMRSFRQVFRVVACGDKMQLLSCSDNSLATIRRYGELSVLTHMEKDDRTSKAALKFTYRFSRPLAVLIS</sequence>
<organism evidence="1 2">
    <name type="scientific">Bursaphelenchus okinawaensis</name>
    <dbReference type="NCBI Taxonomy" id="465554"/>
    <lineage>
        <taxon>Eukaryota</taxon>
        <taxon>Metazoa</taxon>
        <taxon>Ecdysozoa</taxon>
        <taxon>Nematoda</taxon>
        <taxon>Chromadorea</taxon>
        <taxon>Rhabditida</taxon>
        <taxon>Tylenchina</taxon>
        <taxon>Tylenchomorpha</taxon>
        <taxon>Aphelenchoidea</taxon>
        <taxon>Aphelenchoididae</taxon>
        <taxon>Bursaphelenchus</taxon>
    </lineage>
</organism>
<evidence type="ECO:0008006" key="3">
    <source>
        <dbReference type="Google" id="ProtNLM"/>
    </source>
</evidence>
<dbReference type="Gene3D" id="3.40.50.300">
    <property type="entry name" value="P-loop containing nucleotide triphosphate hydrolases"/>
    <property type="match status" value="1"/>
</dbReference>
<evidence type="ECO:0000313" key="2">
    <source>
        <dbReference type="Proteomes" id="UP000614601"/>
    </source>
</evidence>
<protein>
    <recommendedName>
        <fullName evidence="3">DNA2/NAM7 helicase helicase domain-containing protein</fullName>
    </recommendedName>
</protein>
<keyword evidence="2" id="KW-1185">Reference proteome</keyword>
<name>A0A811LIQ2_9BILA</name>
<dbReference type="Proteomes" id="UP000614601">
    <property type="component" value="Unassembled WGS sequence"/>
</dbReference>